<keyword evidence="5" id="KW-1185">Reference proteome</keyword>
<comment type="caution">
    <text evidence="4">The sequence shown here is derived from an EMBL/GenBank/DDBJ whole genome shotgun (WGS) entry which is preliminary data.</text>
</comment>
<sequence length="149" mass="16561">MTIRSVMPSQAADMAELAQLCVEHAEYEGLTPCRDADFSQRLAIAIGAGRLHVWLAQQGEQALAYASATLDFSTLAAQPFMHMDCLYLRPAARAQGLGARLLHTVADFARQRRCQAMQWQTPLWNEGATRFYLRQGAMALSKTRFSLAL</sequence>
<dbReference type="SUPFAM" id="SSF55729">
    <property type="entry name" value="Acyl-CoA N-acyltransferases (Nat)"/>
    <property type="match status" value="1"/>
</dbReference>
<dbReference type="PANTHER" id="PTHR10545">
    <property type="entry name" value="DIAMINE N-ACETYLTRANSFERASE"/>
    <property type="match status" value="1"/>
</dbReference>
<evidence type="ECO:0000256" key="2">
    <source>
        <dbReference type="ARBA" id="ARBA00023315"/>
    </source>
</evidence>
<evidence type="ECO:0000259" key="3">
    <source>
        <dbReference type="PROSITE" id="PS51186"/>
    </source>
</evidence>
<evidence type="ECO:0000313" key="4">
    <source>
        <dbReference type="EMBL" id="MDC8774082.1"/>
    </source>
</evidence>
<dbReference type="Pfam" id="PF00583">
    <property type="entry name" value="Acetyltransf_1"/>
    <property type="match status" value="1"/>
</dbReference>
<dbReference type="RefSeq" id="WP_273602135.1">
    <property type="nucleotide sequence ID" value="NZ_JAQQXT010000017.1"/>
</dbReference>
<organism evidence="4 5">
    <name type="scientific">Roseateles albus</name>
    <dbReference type="NCBI Taxonomy" id="2987525"/>
    <lineage>
        <taxon>Bacteria</taxon>
        <taxon>Pseudomonadati</taxon>
        <taxon>Pseudomonadota</taxon>
        <taxon>Betaproteobacteria</taxon>
        <taxon>Burkholderiales</taxon>
        <taxon>Sphaerotilaceae</taxon>
        <taxon>Roseateles</taxon>
    </lineage>
</organism>
<evidence type="ECO:0000256" key="1">
    <source>
        <dbReference type="ARBA" id="ARBA00022679"/>
    </source>
</evidence>
<name>A0ABT5KJH9_9BURK</name>
<dbReference type="InterPro" id="IPR051016">
    <property type="entry name" value="Diverse_Substrate_AcTransf"/>
</dbReference>
<keyword evidence="2" id="KW-0012">Acyltransferase</keyword>
<gene>
    <name evidence="4" type="ORF">PRZ03_21180</name>
</gene>
<dbReference type="CDD" id="cd04301">
    <property type="entry name" value="NAT_SF"/>
    <property type="match status" value="1"/>
</dbReference>
<dbReference type="Gene3D" id="3.40.630.30">
    <property type="match status" value="1"/>
</dbReference>
<dbReference type="PROSITE" id="PS51186">
    <property type="entry name" value="GNAT"/>
    <property type="match status" value="1"/>
</dbReference>
<evidence type="ECO:0000313" key="5">
    <source>
        <dbReference type="Proteomes" id="UP001221189"/>
    </source>
</evidence>
<proteinExistence type="predicted"/>
<dbReference type="EMBL" id="JAQQXT010000017">
    <property type="protein sequence ID" value="MDC8774082.1"/>
    <property type="molecule type" value="Genomic_DNA"/>
</dbReference>
<keyword evidence="1" id="KW-0808">Transferase</keyword>
<reference evidence="4 5" key="1">
    <citation type="submission" date="2022-10" db="EMBL/GenBank/DDBJ databases">
        <title>Paucibacter sp. hw1 Genome sequencing.</title>
        <authorList>
            <person name="Park S."/>
        </authorList>
    </citation>
    <scope>NUCLEOTIDE SEQUENCE [LARGE SCALE GENOMIC DNA]</scope>
    <source>
        <strain evidence="5">hw1</strain>
    </source>
</reference>
<dbReference type="InterPro" id="IPR016181">
    <property type="entry name" value="Acyl_CoA_acyltransferase"/>
</dbReference>
<dbReference type="Proteomes" id="UP001221189">
    <property type="component" value="Unassembled WGS sequence"/>
</dbReference>
<feature type="domain" description="N-acetyltransferase" evidence="3">
    <location>
        <begin position="1"/>
        <end position="149"/>
    </location>
</feature>
<dbReference type="InterPro" id="IPR000182">
    <property type="entry name" value="GNAT_dom"/>
</dbReference>
<accession>A0ABT5KJH9</accession>
<protein>
    <submittedName>
        <fullName evidence="4">GNAT family N-acetyltransferase</fullName>
    </submittedName>
</protein>
<dbReference type="PANTHER" id="PTHR10545:SF29">
    <property type="entry name" value="GH14572P-RELATED"/>
    <property type="match status" value="1"/>
</dbReference>